<dbReference type="GO" id="GO:0008017">
    <property type="term" value="F:microtubule binding"/>
    <property type="evidence" value="ECO:0007669"/>
    <property type="project" value="InterPro"/>
</dbReference>
<evidence type="ECO:0000256" key="7">
    <source>
        <dbReference type="PROSITE-ProRule" id="PRU00283"/>
    </source>
</evidence>
<evidence type="ECO:0000256" key="9">
    <source>
        <dbReference type="SAM" id="MobiDB-lite"/>
    </source>
</evidence>
<dbReference type="FunFam" id="3.40.850.10:FF:000033">
    <property type="entry name" value="Kinesin-like protein KIN-12E"/>
    <property type="match status" value="1"/>
</dbReference>
<evidence type="ECO:0000256" key="2">
    <source>
        <dbReference type="ARBA" id="ARBA00022741"/>
    </source>
</evidence>
<dbReference type="PROSITE" id="PS50067">
    <property type="entry name" value="KINESIN_MOTOR_2"/>
    <property type="match status" value="1"/>
</dbReference>
<feature type="compositionally biased region" description="Polar residues" evidence="9">
    <location>
        <begin position="121"/>
        <end position="133"/>
    </location>
</feature>
<dbReference type="InterPro" id="IPR044986">
    <property type="entry name" value="KIF15/KIN-12"/>
</dbReference>
<dbReference type="SMART" id="SM00129">
    <property type="entry name" value="KISc"/>
    <property type="match status" value="1"/>
</dbReference>
<keyword evidence="3 7" id="KW-0067">ATP-binding</keyword>
<evidence type="ECO:0000313" key="11">
    <source>
        <dbReference type="EMBL" id="RZC24838.1"/>
    </source>
</evidence>
<keyword evidence="2 7" id="KW-0547">Nucleotide-binding</keyword>
<feature type="region of interest" description="Disordered" evidence="9">
    <location>
        <begin position="94"/>
        <end position="158"/>
    </location>
</feature>
<proteinExistence type="inferred from homology"/>
<dbReference type="GO" id="GO:0005524">
    <property type="term" value="F:ATP binding"/>
    <property type="evidence" value="ECO:0007669"/>
    <property type="project" value="UniProtKB-UniRule"/>
</dbReference>
<dbReference type="Proteomes" id="UP000289340">
    <property type="component" value="Chromosome 2"/>
</dbReference>
<feature type="region of interest" description="Disordered" evidence="9">
    <location>
        <begin position="1"/>
        <end position="79"/>
    </location>
</feature>
<feature type="coiled-coil region" evidence="8">
    <location>
        <begin position="2228"/>
        <end position="2413"/>
    </location>
</feature>
<feature type="coiled-coil region" evidence="8">
    <location>
        <begin position="1308"/>
        <end position="1363"/>
    </location>
</feature>
<dbReference type="Gramene" id="XM_028349460.1">
    <property type="protein sequence ID" value="XP_028205261.1"/>
    <property type="gene ID" value="LOC114388913"/>
</dbReference>
<name>A0A445LNH9_GLYSO</name>
<dbReference type="InterPro" id="IPR027417">
    <property type="entry name" value="P-loop_NTPase"/>
</dbReference>
<dbReference type="CDD" id="cd01373">
    <property type="entry name" value="KISc_KLP2_like"/>
    <property type="match status" value="1"/>
</dbReference>
<feature type="coiled-coil region" evidence="8">
    <location>
        <begin position="1178"/>
        <end position="1212"/>
    </location>
</feature>
<feature type="coiled-coil region" evidence="8">
    <location>
        <begin position="913"/>
        <end position="950"/>
    </location>
</feature>
<keyword evidence="4 8" id="KW-0175">Coiled coil</keyword>
<dbReference type="GO" id="GO:0007018">
    <property type="term" value="P:microtubule-based movement"/>
    <property type="evidence" value="ECO:0007669"/>
    <property type="project" value="InterPro"/>
</dbReference>
<dbReference type="PANTHER" id="PTHR37739">
    <property type="entry name" value="KINESIN-LIKE PROTEIN KIN-12D"/>
    <property type="match status" value="1"/>
</dbReference>
<dbReference type="PANTHER" id="PTHR37739:SF8">
    <property type="entry name" value="KINESIN-LIKE PROTEIN KIN-12D"/>
    <property type="match status" value="1"/>
</dbReference>
<feature type="coiled-coil region" evidence="8">
    <location>
        <begin position="2465"/>
        <end position="2499"/>
    </location>
</feature>
<feature type="coiled-coil region" evidence="8">
    <location>
        <begin position="2545"/>
        <end position="2661"/>
    </location>
</feature>
<feature type="region of interest" description="Disordered" evidence="9">
    <location>
        <begin position="1400"/>
        <end position="1424"/>
    </location>
</feature>
<feature type="region of interest" description="Disordered" evidence="9">
    <location>
        <begin position="2775"/>
        <end position="2794"/>
    </location>
</feature>
<dbReference type="GO" id="GO:0003777">
    <property type="term" value="F:microtubule motor activity"/>
    <property type="evidence" value="ECO:0007669"/>
    <property type="project" value="InterPro"/>
</dbReference>
<feature type="compositionally biased region" description="Low complexity" evidence="9">
    <location>
        <begin position="2422"/>
        <end position="2436"/>
    </location>
</feature>
<feature type="compositionally biased region" description="Basic and acidic residues" evidence="9">
    <location>
        <begin position="1"/>
        <end position="18"/>
    </location>
</feature>
<feature type="compositionally biased region" description="Basic and acidic residues" evidence="9">
    <location>
        <begin position="49"/>
        <end position="76"/>
    </location>
</feature>
<feature type="coiled-coil region" evidence="8">
    <location>
        <begin position="1079"/>
        <end position="1127"/>
    </location>
</feature>
<dbReference type="InterPro" id="IPR001752">
    <property type="entry name" value="Kinesin_motor_dom"/>
</dbReference>
<feature type="domain" description="Kinesin motor" evidence="10">
    <location>
        <begin position="207"/>
        <end position="544"/>
    </location>
</feature>
<keyword evidence="12" id="KW-1185">Reference proteome</keyword>
<feature type="compositionally biased region" description="Basic and acidic residues" evidence="9">
    <location>
        <begin position="94"/>
        <end position="105"/>
    </location>
</feature>
<feature type="coiled-coil region" evidence="8">
    <location>
        <begin position="2691"/>
        <end position="2761"/>
    </location>
</feature>
<keyword evidence="5 7" id="KW-0505">Motor protein</keyword>
<reference evidence="11 12" key="1">
    <citation type="submission" date="2018-09" db="EMBL/GenBank/DDBJ databases">
        <title>A high-quality reference genome of wild soybean provides a powerful tool to mine soybean genomes.</title>
        <authorList>
            <person name="Xie M."/>
            <person name="Chung C.Y.L."/>
            <person name="Li M.-W."/>
            <person name="Wong F.-L."/>
            <person name="Chan T.-F."/>
            <person name="Lam H.-M."/>
        </authorList>
    </citation>
    <scope>NUCLEOTIDE SEQUENCE [LARGE SCALE GENOMIC DNA]</scope>
    <source>
        <strain evidence="12">cv. W05</strain>
        <tissue evidence="11">Hypocotyl of etiolated seedlings</tissue>
    </source>
</reference>
<comment type="caution">
    <text evidence="11">The sequence shown here is derived from an EMBL/GenBank/DDBJ whole genome shotgun (WGS) entry which is preliminary data.</text>
</comment>
<evidence type="ECO:0000256" key="3">
    <source>
        <dbReference type="ARBA" id="ARBA00022840"/>
    </source>
</evidence>
<evidence type="ECO:0000259" key="10">
    <source>
        <dbReference type="PROSITE" id="PS50067"/>
    </source>
</evidence>
<organism evidence="11 12">
    <name type="scientific">Glycine soja</name>
    <name type="common">Wild soybean</name>
    <dbReference type="NCBI Taxonomy" id="3848"/>
    <lineage>
        <taxon>Eukaryota</taxon>
        <taxon>Viridiplantae</taxon>
        <taxon>Streptophyta</taxon>
        <taxon>Embryophyta</taxon>
        <taxon>Tracheophyta</taxon>
        <taxon>Spermatophyta</taxon>
        <taxon>Magnoliopsida</taxon>
        <taxon>eudicotyledons</taxon>
        <taxon>Gunneridae</taxon>
        <taxon>Pentapetalae</taxon>
        <taxon>rosids</taxon>
        <taxon>fabids</taxon>
        <taxon>Fabales</taxon>
        <taxon>Fabaceae</taxon>
        <taxon>Papilionoideae</taxon>
        <taxon>50 kb inversion clade</taxon>
        <taxon>NPAAA clade</taxon>
        <taxon>indigoferoid/millettioid clade</taxon>
        <taxon>Phaseoleae</taxon>
        <taxon>Glycine</taxon>
        <taxon>Glycine subgen. Soja</taxon>
    </lineage>
</organism>
<evidence type="ECO:0000313" key="12">
    <source>
        <dbReference type="Proteomes" id="UP000289340"/>
    </source>
</evidence>
<evidence type="ECO:0000256" key="4">
    <source>
        <dbReference type="ARBA" id="ARBA00023054"/>
    </source>
</evidence>
<evidence type="ECO:0000256" key="5">
    <source>
        <dbReference type="ARBA" id="ARBA00023175"/>
    </source>
</evidence>
<feature type="coiled-coil region" evidence="8">
    <location>
        <begin position="2109"/>
        <end position="2164"/>
    </location>
</feature>
<dbReference type="InterPro" id="IPR036961">
    <property type="entry name" value="Kinesin_motor_dom_sf"/>
</dbReference>
<feature type="compositionally biased region" description="Low complexity" evidence="9">
    <location>
        <begin position="134"/>
        <end position="144"/>
    </location>
</feature>
<accession>A0A445LNH9</accession>
<feature type="region of interest" description="Disordered" evidence="9">
    <location>
        <begin position="2418"/>
        <end position="2450"/>
    </location>
</feature>
<comment type="similarity">
    <text evidence="6">Belongs to the TRAFAC class myosin-kinesin ATPase superfamily. Kinesin family. KIN-12 subfamily.</text>
</comment>
<feature type="coiled-coil region" evidence="8">
    <location>
        <begin position="1990"/>
        <end position="2017"/>
    </location>
</feature>
<evidence type="ECO:0000256" key="6">
    <source>
        <dbReference type="ARBA" id="ARBA00034488"/>
    </source>
</evidence>
<feature type="binding site" evidence="7">
    <location>
        <begin position="288"/>
        <end position="295"/>
    </location>
    <ligand>
        <name>ATP</name>
        <dbReference type="ChEBI" id="CHEBI:30616"/>
    </ligand>
</feature>
<dbReference type="Pfam" id="PF00225">
    <property type="entry name" value="Kinesin"/>
    <property type="match status" value="1"/>
</dbReference>
<evidence type="ECO:0000256" key="8">
    <source>
        <dbReference type="SAM" id="Coils"/>
    </source>
</evidence>
<feature type="coiled-coil region" evidence="8">
    <location>
        <begin position="606"/>
        <end position="676"/>
    </location>
</feature>
<dbReference type="InterPro" id="IPR019821">
    <property type="entry name" value="Kinesin_motor_CS"/>
</dbReference>
<evidence type="ECO:0000256" key="1">
    <source>
        <dbReference type="ARBA" id="ARBA00022701"/>
    </source>
</evidence>
<sequence>MLRDFKLPRRNPSKHEEPENVDPYDSSTTVQRHAESSRPPLNTIQGPDAHCESKIEKTPSKRGRGGAELRTPDKHGGGSMIVKHRFGWNHKHDGGVSSFGDDRRASGVGNVTPRVPRTVGRASSSVTAYSESNSTQSTPTKSVTKPPPGSSVRSKADGGGFSARLGNYAALYKGVPSSACSTPTVVNTVEVPHFDLKEDSSFWINHNVQVIIRVRPLNSMERCTQGYNRCLKQEGSQSITWIGQPENRFNFDHVACETIDQEMIFRLAGLPMVENCLSGYNSCMFAYGQTGSGKTYTMLGDIEDLDVMPSPHRGMTPRIFEFLFARIQAEEESRRDESLKYNCKCSFLEIYNEQITDLLDPSSTNLLLREDVKKGVYVENLSEFEVQSVSDIIRLLIQGSANRKVAATNMNRESSRSHSVFTCVIESTWEKDSTTNYRFARLNLVDLAGSERQKTSGAEGERLKEAANINKSLSTLGHVIMILVDVANGKQRHIPYRDSRLTFLLQDSLGGNSKTMIIANVSPSICCAAETLNTLKFAQRAKLIQNNAVVNEDSTGDVIALQHQIRLLKEELSILKRRQNVSRSLSFSLSSIRDIKQSLELEDCCLENATDMVDQHEDNMPDYESKGIRMSHKQLHSLETTLAGALRREQMAEISIKQLEAEIEQLNRLVRQREEDTRSCKMMLRFREDKIHRLESQLAGSIPTDTFLQEENKALSDEIQILQSRLDRNPEVTRFAVENIRLLDQLRRYQEFYEEGEREILLTEVSSLRDQLLQYHGRNSMQGNSNHDIQPQKAQCCNKENNLVDLELRNTLDELQECRRNLNYCLEENAKLNREVDSLHSMLSSTNSTKVSTKGPFIEAQAVPRMGVKHETHLSQHTDDILNLQLELDIINVILKEERSFRGILEEQKTCLNKDFMMAKDKLEQTSKQLEDAKDELGEAKSVIEALELQQILSIKEIEEMRNKNSHFMELMGKQEHEIMTLKNQLASKEFRDNLLSNNPEFENKSPLQVKLRRMHDSLEKAKQLNMSYQSDHAFQISNEEERDEIRRQAEAETVEVIVCMQEELAQLQHQVNDSHLKETEMEESMLHLETELKELQKKMLTTIDDNRSLKEELGQKDIELTSLAEEWELLTSEIEEVLLDGCEAIVDASEELGNIRNSFPQKRIWISEQVGMIVRKISENELLIDELRRCLEDASNKRSDMECMLKSLRSAALVITESHQKECAENEKEILLLTSQLSEKTSTVAQLKEHLVMAEDHIRKASNCSTVAFVVVNRLSEVNLGYLDDLKHKDILLSELAETNNRKDVLLSDQSTSFVQAERQITELQERCNDLWQKLSEEQEHSRALEQKLEDIEKNAISKTREQLVTLQDGVSSIRSCMASFADHPGSLDNRNSLDACTSDYDDIGEQRHTSSETHQNSDSDPLSVEEHIVDLTDLQLVKSGYDTKDLKSRKVGKNVLERDATIRLLRKEIECALESLKEVQYEMARLHEEKKEMSVSEKKSRQSIECLTNQILFLQEAMYHFEEKSKVKIDVLSHKLRGLEKPLKEASSHWYQRKESLELEVGEAKIIQAQKAQEASCILAKFEEAQDTMREADIMINGLVIANESMKIDIERLKDREMTLLNEKGTLVSNIESLQTVVDLKHQEIENLVESSLVETRDLIVTLDDVIKDVQLTMAENFKSLACDLECLKSQCLYSTKLIQPWLEKIWSEIVFKDCAMSVLHLCHMGILLETVTGMHAENGLLSHGLCESNSVISDLKEHNYRTKQELDMCRILKGKLLADIKNSFDRINKKEVEAGEITIKLNNFAKNISDLQLQEEMMLQRSNEMGSQLAKLMRELDVSNTDIVTSLLDQEKLLKQKVVAIECEAEFFMADWYAKDFESLIHASELKNMSCNIANMEEHFVKYSILIEQLKKETIFSQVETEFAKQILMDKEVEVSLLEREVQQGKVERKDLVTELNRNVLRITEMGEVNKVLEQNIEFLKDVTCSNHALKGELVEANKAKKRLLDRILDLEADYDKVIGDVIGKDVASEFSFQQVYFLEHQNTELKKVNYMLENSSCRLKNELNLKDSDLTRMQNLLEVELSRKDDVVKGLLYDLSLLQESASNNKDQKDEVEKIVATMEALEVELAVKSGELADVVANCQLLEAQLQDKSDIIRALELDLSKEREALALQVSENQELRTHIEGALTARKLADNELTERMKITESLEDEILEMNSVFSQMNDSFKNLSSDLDDVTNERDQLQGQVICLKNRLEKAEAQAEANEAIVQEAQKVAESRKIYAEDREEEVKLLARSVEELESTVNVLENQVDILKGEAERQRLQREDLELELHALKDQMQNVRNVDGDMRRFLDEKEKSLNEALNHIQVLKRELAGKDAEIRQIKAHISELNLHAEAQAMEYKQKFKALEAMAEQVKPEGLSSHSTSANSHNALSNKSEKNATKSRGSSSPFKCIGLGLAQQVKYEKVEELSAARLRIEELEAQAACRQREIFALNAKLASAESMTHDVIRDLLGVKLDMTSYASLIDDEQAEKITEKVKFLTLESQDKEVIKLKKQLNEFIEERQGWLQEMDRKQSELVAVQIALENLRQRDQLLKTENEMLKIENASKKNKVVELEEEIKKLSGQQNLQQRIHHHAKIKEENNKLKIQNEELSAKLRKSDIFHSRVKEDLARLRASTGAKKSINLDEEQRLMIKLKEIEEEKVQLAQQLLRLSTNVLKVAGIARPTSDVNPSMAEEALQDLKNRITTLEMEQEDLKFKNKIIKEKIRLSELMPQASPLNPRSEENRLTPPRVSLAPFLSSFDR</sequence>
<feature type="compositionally biased region" description="Basic and acidic residues" evidence="9">
    <location>
        <begin position="1406"/>
        <end position="1419"/>
    </location>
</feature>
<dbReference type="EMBL" id="QZWG01000002">
    <property type="protein sequence ID" value="RZC24838.1"/>
    <property type="molecule type" value="Genomic_DNA"/>
</dbReference>
<feature type="coiled-coil region" evidence="8">
    <location>
        <begin position="1464"/>
        <end position="1491"/>
    </location>
</feature>
<dbReference type="GO" id="GO:0005874">
    <property type="term" value="C:microtubule"/>
    <property type="evidence" value="ECO:0007669"/>
    <property type="project" value="UniProtKB-KW"/>
</dbReference>
<dbReference type="Gene3D" id="3.40.850.10">
    <property type="entry name" value="Kinesin motor domain"/>
    <property type="match status" value="1"/>
</dbReference>
<gene>
    <name evidence="11" type="ORF">D0Y65_003839</name>
</gene>
<dbReference type="SUPFAM" id="SSF52540">
    <property type="entry name" value="P-loop containing nucleoside triphosphate hydrolases"/>
    <property type="match status" value="1"/>
</dbReference>
<keyword evidence="1" id="KW-0493">Microtubule</keyword>
<dbReference type="PROSITE" id="PS00411">
    <property type="entry name" value="KINESIN_MOTOR_1"/>
    <property type="match status" value="1"/>
</dbReference>
<protein>
    <submittedName>
        <fullName evidence="11">Kinesin-like protein KIN-12D isoform A</fullName>
    </submittedName>
</protein>
<dbReference type="PRINTS" id="PR00380">
    <property type="entry name" value="KINESINHEAVY"/>
</dbReference>